<dbReference type="GO" id="GO:0005524">
    <property type="term" value="F:ATP binding"/>
    <property type="evidence" value="ECO:0007669"/>
    <property type="project" value="UniProtKB-KW"/>
</dbReference>
<keyword evidence="4" id="KW-0067">ATP-binding</keyword>
<keyword evidence="6" id="KW-0030">Aminoacyl-tRNA synthetase</keyword>
<dbReference type="InterPro" id="IPR002316">
    <property type="entry name" value="Pro-tRNA-ligase_IIa"/>
</dbReference>
<dbReference type="eggNOG" id="KOG2324">
    <property type="taxonomic scope" value="Eukaryota"/>
</dbReference>
<dbReference type="Gene3D" id="3.40.50.800">
    <property type="entry name" value="Anticodon-binding domain"/>
    <property type="match status" value="1"/>
</dbReference>
<evidence type="ECO:0000256" key="6">
    <source>
        <dbReference type="ARBA" id="ARBA00023146"/>
    </source>
</evidence>
<sequence>MKLKSFFKWSCSQKRFLHLPTALTSSEPHRMTRVLLLTEKPHDATASKSLTLMINNSLISTITSGLHYVLPLATRSLAKLTAIIDQEMETIGCQKVILPTLGHLDLLQVSGKWSEHKEDIFTLNDRHKQALFMAPTHEEMFCSWLSREKLVEKQLPLYLYQVTSKFRDEARPRGGLLRGREFVMKDLYSFDATESDAHKSYDLVCQSYQNIFDRLKLNVIKTKADPGTIGGKHSHEYHLISDAGEDTIYICSQCNHSFSEEYMEKNAARSNHCANCKCDLQAKQSLEVGHAFYLSTRYTEPFKCFYRSRLNTYCLLEMGSYGLGVTRILASCVEILSTNRVIGWPALIAPYQICIIPPKTGSKEDNLGVTHLAEDLARHLNKYTKADVVIDDRTELTIGHRVVDAKCLGIPIIIIAGRKCLESIPLFEFSYLNGSERNMKDLSFLDIMKEVESFVTNC</sequence>
<evidence type="ECO:0000256" key="2">
    <source>
        <dbReference type="ARBA" id="ARBA00022598"/>
    </source>
</evidence>
<dbReference type="PROSITE" id="PS50862">
    <property type="entry name" value="AA_TRNA_LIGASE_II"/>
    <property type="match status" value="1"/>
</dbReference>
<evidence type="ECO:0000256" key="7">
    <source>
        <dbReference type="ARBA" id="ARBA00029731"/>
    </source>
</evidence>
<dbReference type="EMBL" id="CAEY01000038">
    <property type="status" value="NOT_ANNOTATED_CDS"/>
    <property type="molecule type" value="Genomic_DNA"/>
</dbReference>
<keyword evidence="11" id="KW-1185">Reference proteome</keyword>
<reference evidence="11" key="1">
    <citation type="submission" date="2011-08" db="EMBL/GenBank/DDBJ databases">
        <authorList>
            <person name="Rombauts S."/>
        </authorList>
    </citation>
    <scope>NUCLEOTIDE SEQUENCE</scope>
    <source>
        <strain evidence="11">London</strain>
    </source>
</reference>
<dbReference type="EnsemblMetazoa" id="tetur10g03960.1">
    <property type="protein sequence ID" value="tetur10g03960.1"/>
    <property type="gene ID" value="tetur10g03960"/>
</dbReference>
<dbReference type="SUPFAM" id="SSF55681">
    <property type="entry name" value="Class II aaRS and biotin synthetases"/>
    <property type="match status" value="1"/>
</dbReference>
<reference evidence="10" key="2">
    <citation type="submission" date="2015-06" db="UniProtKB">
        <authorList>
            <consortium name="EnsemblMetazoa"/>
        </authorList>
    </citation>
    <scope>IDENTIFICATION</scope>
</reference>
<protein>
    <recommendedName>
        <fullName evidence="1">proline--tRNA ligase</fullName>
        <ecNumber evidence="1">6.1.1.15</ecNumber>
    </recommendedName>
    <alternativeName>
        <fullName evidence="7">Prolyl-tRNA synthetase</fullName>
    </alternativeName>
</protein>
<dbReference type="SUPFAM" id="SSF52954">
    <property type="entry name" value="Class II aaRS ABD-related"/>
    <property type="match status" value="1"/>
</dbReference>
<evidence type="ECO:0000256" key="8">
    <source>
        <dbReference type="ARBA" id="ARBA00047671"/>
    </source>
</evidence>
<dbReference type="Proteomes" id="UP000015104">
    <property type="component" value="Unassembled WGS sequence"/>
</dbReference>
<dbReference type="InterPro" id="IPR045864">
    <property type="entry name" value="aa-tRNA-synth_II/BPL/LPL"/>
</dbReference>
<dbReference type="PANTHER" id="PTHR42753:SF10">
    <property type="entry name" value="PROLINE--TRNA LIGASE, MITOCHONDRIAL-RELATED"/>
    <property type="match status" value="1"/>
</dbReference>
<dbReference type="PRINTS" id="PR01046">
    <property type="entry name" value="TRNASYNTHPRO"/>
</dbReference>
<evidence type="ECO:0000259" key="9">
    <source>
        <dbReference type="PROSITE" id="PS50862"/>
    </source>
</evidence>
<dbReference type="AlphaFoldDB" id="T1KFQ3"/>
<dbReference type="GO" id="GO:0005739">
    <property type="term" value="C:mitochondrion"/>
    <property type="evidence" value="ECO:0007669"/>
    <property type="project" value="TreeGrafter"/>
</dbReference>
<evidence type="ECO:0000256" key="5">
    <source>
        <dbReference type="ARBA" id="ARBA00022917"/>
    </source>
</evidence>
<dbReference type="KEGG" id="tut:107363407"/>
<evidence type="ECO:0000256" key="4">
    <source>
        <dbReference type="ARBA" id="ARBA00022840"/>
    </source>
</evidence>
<evidence type="ECO:0000256" key="3">
    <source>
        <dbReference type="ARBA" id="ARBA00022741"/>
    </source>
</evidence>
<proteinExistence type="predicted"/>
<dbReference type="HOGENOM" id="CLU_016739_4_1_1"/>
<dbReference type="GO" id="GO:0004827">
    <property type="term" value="F:proline-tRNA ligase activity"/>
    <property type="evidence" value="ECO:0007669"/>
    <property type="project" value="UniProtKB-EC"/>
</dbReference>
<evidence type="ECO:0000256" key="1">
    <source>
        <dbReference type="ARBA" id="ARBA00012831"/>
    </source>
</evidence>
<keyword evidence="2" id="KW-0436">Ligase</keyword>
<dbReference type="PANTHER" id="PTHR42753">
    <property type="entry name" value="MITOCHONDRIAL RIBOSOME PROTEIN L39/PROLYL-TRNA LIGASE FAMILY MEMBER"/>
    <property type="match status" value="1"/>
</dbReference>
<feature type="domain" description="Aminoacyl-transfer RNA synthetases class-II family profile" evidence="9">
    <location>
        <begin position="79"/>
        <end position="345"/>
    </location>
</feature>
<dbReference type="InterPro" id="IPR050062">
    <property type="entry name" value="Pro-tRNA_synthetase"/>
</dbReference>
<accession>T1KFQ3</accession>
<dbReference type="InterPro" id="IPR036621">
    <property type="entry name" value="Anticodon-bd_dom_sf"/>
</dbReference>
<organism evidence="10 11">
    <name type="scientific">Tetranychus urticae</name>
    <name type="common">Two-spotted spider mite</name>
    <dbReference type="NCBI Taxonomy" id="32264"/>
    <lineage>
        <taxon>Eukaryota</taxon>
        <taxon>Metazoa</taxon>
        <taxon>Ecdysozoa</taxon>
        <taxon>Arthropoda</taxon>
        <taxon>Chelicerata</taxon>
        <taxon>Arachnida</taxon>
        <taxon>Acari</taxon>
        <taxon>Acariformes</taxon>
        <taxon>Trombidiformes</taxon>
        <taxon>Prostigmata</taxon>
        <taxon>Eleutherengona</taxon>
        <taxon>Raphignathae</taxon>
        <taxon>Tetranychoidea</taxon>
        <taxon>Tetranychidae</taxon>
        <taxon>Tetranychus</taxon>
    </lineage>
</organism>
<dbReference type="STRING" id="32264.T1KFQ3"/>
<dbReference type="InterPro" id="IPR002314">
    <property type="entry name" value="aa-tRNA-synt_IIb"/>
</dbReference>
<comment type="catalytic activity">
    <reaction evidence="8">
        <text>tRNA(Pro) + L-proline + ATP = L-prolyl-tRNA(Pro) + AMP + diphosphate</text>
        <dbReference type="Rhea" id="RHEA:14305"/>
        <dbReference type="Rhea" id="RHEA-COMP:9700"/>
        <dbReference type="Rhea" id="RHEA-COMP:9702"/>
        <dbReference type="ChEBI" id="CHEBI:30616"/>
        <dbReference type="ChEBI" id="CHEBI:33019"/>
        <dbReference type="ChEBI" id="CHEBI:60039"/>
        <dbReference type="ChEBI" id="CHEBI:78442"/>
        <dbReference type="ChEBI" id="CHEBI:78532"/>
        <dbReference type="ChEBI" id="CHEBI:456215"/>
        <dbReference type="EC" id="6.1.1.15"/>
    </reaction>
</comment>
<evidence type="ECO:0000313" key="11">
    <source>
        <dbReference type="Proteomes" id="UP000015104"/>
    </source>
</evidence>
<dbReference type="OrthoDB" id="10267474at2759"/>
<gene>
    <name evidence="10" type="primary">107363407</name>
</gene>
<name>T1KFQ3_TETUR</name>
<dbReference type="GO" id="GO:0006433">
    <property type="term" value="P:prolyl-tRNA aminoacylation"/>
    <property type="evidence" value="ECO:0007669"/>
    <property type="project" value="InterPro"/>
</dbReference>
<dbReference type="InterPro" id="IPR006195">
    <property type="entry name" value="aa-tRNA-synth_II"/>
</dbReference>
<evidence type="ECO:0000313" key="10">
    <source>
        <dbReference type="EnsemblMetazoa" id="tetur10g03960.1"/>
    </source>
</evidence>
<dbReference type="Gene3D" id="3.30.930.10">
    <property type="entry name" value="Bira Bifunctional Protein, Domain 2"/>
    <property type="match status" value="1"/>
</dbReference>
<dbReference type="OMA" id="EICGHQE"/>
<keyword evidence="3" id="KW-0547">Nucleotide-binding</keyword>
<dbReference type="EC" id="6.1.1.15" evidence="1"/>
<keyword evidence="5" id="KW-0648">Protein biosynthesis</keyword>
<dbReference type="Pfam" id="PF00587">
    <property type="entry name" value="tRNA-synt_2b"/>
    <property type="match status" value="1"/>
</dbReference>